<sequence length="126" mass="14439">MLTTVGLHDNTEAFVELFEQAMAEKGWLETQWAIHLLPLLLREDQLASTSSAIPPSDLQQLWPPIHLQPSSSEMPVGGGCWQRSASMKRWRTSWCWSSLSLDGQKGWQNVSSATGQRCWRRWSNWQ</sequence>
<name>A0ACC5XQJ0_PANGG</name>
<comment type="caution">
    <text evidence="1">The sequence shown here is derived from an EMBL/GenBank/DDBJ whole genome shotgun (WGS) entry which is preliminary data.</text>
</comment>
<keyword evidence="2" id="KW-1185">Reference proteome</keyword>
<accession>A0ACC5XQJ0</accession>
<reference evidence="1 2" key="1">
    <citation type="journal article" date="2022" name="bioRxiv">
        <title>An ancient truncated duplication of the anti-Mullerian hormone receptor type 2 gene is a potential conserved master sex determinant in the Pangasiidae catfish family.</title>
        <authorList>
            <person name="Wen M."/>
            <person name="Pan Q."/>
            <person name="Jouanno E."/>
            <person name="Montfort J."/>
            <person name="Zahm M."/>
            <person name="Cabau C."/>
            <person name="Klopp C."/>
            <person name="Iampietro C."/>
            <person name="Roques C."/>
            <person name="Bouchez O."/>
            <person name="Castinel A."/>
            <person name="Donnadieu C."/>
            <person name="Parrinello H."/>
            <person name="Poncet C."/>
            <person name="Belmonte E."/>
            <person name="Gautier V."/>
            <person name="Avarre J.-C."/>
            <person name="Dugue R."/>
            <person name="Gustiano R."/>
            <person name="Ha T.T.T."/>
            <person name="Campet M."/>
            <person name="Sriphairoj K."/>
            <person name="Ribolli J."/>
            <person name="de Almeida F.L."/>
            <person name="Desvignes T."/>
            <person name="Postlethwait J.H."/>
            <person name="Bucao C.F."/>
            <person name="Robinson-Rechavi M."/>
            <person name="Bobe J."/>
            <person name="Herpin A."/>
            <person name="Guiguen Y."/>
        </authorList>
    </citation>
    <scope>NUCLEOTIDE SEQUENCE [LARGE SCALE GENOMIC DNA]</scope>
    <source>
        <strain evidence="1">YG-Dec2019</strain>
    </source>
</reference>
<evidence type="ECO:0000313" key="2">
    <source>
        <dbReference type="Proteomes" id="UP000829447"/>
    </source>
</evidence>
<dbReference type="Proteomes" id="UP000829447">
    <property type="component" value="Linkage Group LG26"/>
</dbReference>
<protein>
    <submittedName>
        <fullName evidence="1">Uncharacterized protein</fullName>
    </submittedName>
</protein>
<proteinExistence type="predicted"/>
<evidence type="ECO:0000313" key="1">
    <source>
        <dbReference type="EMBL" id="MCI4393567.1"/>
    </source>
</evidence>
<organism evidence="1 2">
    <name type="scientific">Pangasianodon gigas</name>
    <name type="common">Mekong giant catfish</name>
    <name type="synonym">Pangasius gigas</name>
    <dbReference type="NCBI Taxonomy" id="30993"/>
    <lineage>
        <taxon>Eukaryota</taxon>
        <taxon>Metazoa</taxon>
        <taxon>Chordata</taxon>
        <taxon>Craniata</taxon>
        <taxon>Vertebrata</taxon>
        <taxon>Euteleostomi</taxon>
        <taxon>Actinopterygii</taxon>
        <taxon>Neopterygii</taxon>
        <taxon>Teleostei</taxon>
        <taxon>Ostariophysi</taxon>
        <taxon>Siluriformes</taxon>
        <taxon>Pangasiidae</taxon>
        <taxon>Pangasianodon</taxon>
    </lineage>
</organism>
<gene>
    <name evidence="1" type="ORF">PGIGA_G00159010</name>
</gene>
<dbReference type="EMBL" id="CM040479">
    <property type="protein sequence ID" value="MCI4393567.1"/>
    <property type="molecule type" value="Genomic_DNA"/>
</dbReference>